<keyword evidence="4 8" id="KW-0819">tRNA processing</keyword>
<dbReference type="Proteomes" id="UP000215144">
    <property type="component" value="Chromosome 1"/>
</dbReference>
<dbReference type="GO" id="GO:0005737">
    <property type="term" value="C:cytoplasm"/>
    <property type="evidence" value="ECO:0007669"/>
    <property type="project" value="UniProtKB-SubCell"/>
</dbReference>
<feature type="binding site" evidence="8">
    <location>
        <begin position="28"/>
        <end position="33"/>
    </location>
    <ligand>
        <name>ATP</name>
        <dbReference type="ChEBI" id="CHEBI:30616"/>
    </ligand>
</feature>
<evidence type="ECO:0000256" key="3">
    <source>
        <dbReference type="ARBA" id="ARBA00022598"/>
    </source>
</evidence>
<evidence type="ECO:0000256" key="4">
    <source>
        <dbReference type="ARBA" id="ARBA00022694"/>
    </source>
</evidence>
<dbReference type="SUPFAM" id="SSF52402">
    <property type="entry name" value="Adenine nucleotide alpha hydrolases-like"/>
    <property type="match status" value="1"/>
</dbReference>
<dbReference type="NCBIfam" id="TIGR02433">
    <property type="entry name" value="lysidine_TilS_C"/>
    <property type="match status" value="1"/>
</dbReference>
<evidence type="ECO:0000256" key="6">
    <source>
        <dbReference type="ARBA" id="ARBA00022840"/>
    </source>
</evidence>
<comment type="subcellular location">
    <subcellularLocation>
        <location evidence="1 8">Cytoplasm</location>
    </subcellularLocation>
</comment>
<evidence type="ECO:0000313" key="11">
    <source>
        <dbReference type="Proteomes" id="UP000215144"/>
    </source>
</evidence>
<keyword evidence="3 8" id="KW-0436">Ligase</keyword>
<name>A0A239WC91_STRAI</name>
<dbReference type="GO" id="GO:0005524">
    <property type="term" value="F:ATP binding"/>
    <property type="evidence" value="ECO:0007669"/>
    <property type="project" value="UniProtKB-UniRule"/>
</dbReference>
<evidence type="ECO:0000256" key="5">
    <source>
        <dbReference type="ARBA" id="ARBA00022741"/>
    </source>
</evidence>
<gene>
    <name evidence="8 10" type="primary">tilS</name>
    <name evidence="10" type="ORF">SAMEA4504048_00016</name>
</gene>
<dbReference type="InterPro" id="IPR012795">
    <property type="entry name" value="tRNA_Ile_lys_synt_N"/>
</dbReference>
<dbReference type="Gene3D" id="3.40.50.620">
    <property type="entry name" value="HUPs"/>
    <property type="match status" value="1"/>
</dbReference>
<dbReference type="KEGG" id="saco:SAME_00016"/>
<evidence type="ECO:0000313" key="10">
    <source>
        <dbReference type="EMBL" id="SNV31548.1"/>
    </source>
</evidence>
<dbReference type="GO" id="GO:0032267">
    <property type="term" value="F:tRNA(Ile)-lysidine synthase activity"/>
    <property type="evidence" value="ECO:0007669"/>
    <property type="project" value="UniProtKB-EC"/>
</dbReference>
<dbReference type="InterPro" id="IPR012796">
    <property type="entry name" value="Lysidine-tRNA-synth_C"/>
</dbReference>
<evidence type="ECO:0000256" key="2">
    <source>
        <dbReference type="ARBA" id="ARBA00022490"/>
    </source>
</evidence>
<dbReference type="InterPro" id="IPR014729">
    <property type="entry name" value="Rossmann-like_a/b/a_fold"/>
</dbReference>
<keyword evidence="2 8" id="KW-0963">Cytoplasm</keyword>
<dbReference type="RefSeq" id="WP_095121201.1">
    <property type="nucleotide sequence ID" value="NZ_LT906454.1"/>
</dbReference>
<dbReference type="SUPFAM" id="SSF56037">
    <property type="entry name" value="PheT/TilS domain"/>
    <property type="match status" value="1"/>
</dbReference>
<comment type="domain">
    <text evidence="8">The N-terminal region contains the highly conserved SGGXDS motif, predicted to be a P-loop motif involved in ATP binding.</text>
</comment>
<comment type="similarity">
    <text evidence="8">Belongs to the tRNA(Ile)-lysidine synthase family.</text>
</comment>
<comment type="function">
    <text evidence="8">Ligates lysine onto the cytidine present at position 34 of the AUA codon-specific tRNA(Ile) that contains the anticodon CAU, in an ATP-dependent manner. Cytidine is converted to lysidine, thus changing the amino acid specificity of the tRNA from methionine to isoleucine.</text>
</comment>
<dbReference type="AlphaFoldDB" id="A0A239WC91"/>
<dbReference type="EC" id="6.3.4.19" evidence="8"/>
<dbReference type="Pfam" id="PF01171">
    <property type="entry name" value="ATP_bind_3"/>
    <property type="match status" value="1"/>
</dbReference>
<dbReference type="InterPro" id="IPR011063">
    <property type="entry name" value="TilS/TtcA_N"/>
</dbReference>
<dbReference type="CDD" id="cd01992">
    <property type="entry name" value="TilS_N"/>
    <property type="match status" value="1"/>
</dbReference>
<dbReference type="OrthoDB" id="9807403at2"/>
<sequence>MIEQADFLQHITARHFFDDHQKVLIAVSGGVDSMNLLHFLYVSRETININIGIVHVNHQQRPESKEEETYLRKWAEEHYLPFYVTYFEGKFSEKKARDFRYAFFKAIMQEEGYTALVTAHHADDQAETIFMRFMRGSKLRYQSGIKERQFFGPGELIRPLLSFSKADLPKLYHFEDESNYSNHYLRNRVRNSYFPQLKKENSNFVGAILRHGQQVGELIQALKDLTQDLEKQNCHVFQQQTSSVQRFLLEDYLSEIPDLQLGQRQFEQLLAHLNTSKNYHYPLKNGYYFLKQHNRFDICKIGPRTDGQQDSVLLQYGASVLLEQYMLTYDKSHLPDAMVIPLKDLTPVTVRHRQAGDRVRVRGINKKLRRFFIDEKIPHDKRRETLIFEQKEQVIAVLCDGKTYLSNPDYHDIMRGKLYIQKV</sequence>
<evidence type="ECO:0000256" key="7">
    <source>
        <dbReference type="ARBA" id="ARBA00048539"/>
    </source>
</evidence>
<dbReference type="EMBL" id="LT906454">
    <property type="protein sequence ID" value="SNV31548.1"/>
    <property type="molecule type" value="Genomic_DNA"/>
</dbReference>
<dbReference type="InterPro" id="IPR012094">
    <property type="entry name" value="tRNA_Ile_lys_synt"/>
</dbReference>
<dbReference type="SMART" id="SM00977">
    <property type="entry name" value="TilS_C"/>
    <property type="match status" value="1"/>
</dbReference>
<feature type="domain" description="Lysidine-tRNA(Ile) synthetase C-terminal" evidence="9">
    <location>
        <begin position="348"/>
        <end position="407"/>
    </location>
</feature>
<dbReference type="PANTHER" id="PTHR43033">
    <property type="entry name" value="TRNA(ILE)-LYSIDINE SYNTHASE-RELATED"/>
    <property type="match status" value="1"/>
</dbReference>
<dbReference type="HAMAP" id="MF_01161">
    <property type="entry name" value="tRNA_Ile_lys_synt"/>
    <property type="match status" value="1"/>
</dbReference>
<dbReference type="NCBIfam" id="TIGR02432">
    <property type="entry name" value="lysidine_TilS_N"/>
    <property type="match status" value="1"/>
</dbReference>
<evidence type="ECO:0000256" key="1">
    <source>
        <dbReference type="ARBA" id="ARBA00004496"/>
    </source>
</evidence>
<dbReference type="Pfam" id="PF11734">
    <property type="entry name" value="TilS_C"/>
    <property type="match status" value="1"/>
</dbReference>
<keyword evidence="6 8" id="KW-0067">ATP-binding</keyword>
<protein>
    <recommendedName>
        <fullName evidence="8">tRNA(Ile)-lysidine synthase</fullName>
        <ecNumber evidence="8">6.3.4.19</ecNumber>
    </recommendedName>
    <alternativeName>
        <fullName evidence="8">tRNA(Ile)-2-lysyl-cytidine synthase</fullName>
    </alternativeName>
    <alternativeName>
        <fullName evidence="8">tRNA(Ile)-lysidine synthetase</fullName>
    </alternativeName>
</protein>
<accession>A0A239WC91</accession>
<evidence type="ECO:0000259" key="9">
    <source>
        <dbReference type="SMART" id="SM00977"/>
    </source>
</evidence>
<proteinExistence type="inferred from homology"/>
<dbReference type="GO" id="GO:0006400">
    <property type="term" value="P:tRNA modification"/>
    <property type="evidence" value="ECO:0007669"/>
    <property type="project" value="UniProtKB-UniRule"/>
</dbReference>
<dbReference type="PANTHER" id="PTHR43033:SF1">
    <property type="entry name" value="TRNA(ILE)-LYSIDINE SYNTHASE-RELATED"/>
    <property type="match status" value="1"/>
</dbReference>
<comment type="catalytic activity">
    <reaction evidence="7 8">
        <text>cytidine(34) in tRNA(Ile2) + L-lysine + ATP = lysidine(34) in tRNA(Ile2) + AMP + diphosphate + H(+)</text>
        <dbReference type="Rhea" id="RHEA:43744"/>
        <dbReference type="Rhea" id="RHEA-COMP:10625"/>
        <dbReference type="Rhea" id="RHEA-COMP:10670"/>
        <dbReference type="ChEBI" id="CHEBI:15378"/>
        <dbReference type="ChEBI" id="CHEBI:30616"/>
        <dbReference type="ChEBI" id="CHEBI:32551"/>
        <dbReference type="ChEBI" id="CHEBI:33019"/>
        <dbReference type="ChEBI" id="CHEBI:82748"/>
        <dbReference type="ChEBI" id="CHEBI:83665"/>
        <dbReference type="ChEBI" id="CHEBI:456215"/>
        <dbReference type="EC" id="6.3.4.19"/>
    </reaction>
</comment>
<keyword evidence="5 8" id="KW-0547">Nucleotide-binding</keyword>
<reference evidence="10 11" key="1">
    <citation type="submission" date="2017-06" db="EMBL/GenBank/DDBJ databases">
        <authorList>
            <consortium name="Pathogen Informatics"/>
        </authorList>
    </citation>
    <scope>NUCLEOTIDE SEQUENCE [LARGE SCALE GENOMIC DNA]</scope>
    <source>
        <strain evidence="10 11">NCTC11291</strain>
    </source>
</reference>
<evidence type="ECO:0000256" key="8">
    <source>
        <dbReference type="HAMAP-Rule" id="MF_01161"/>
    </source>
</evidence>
<organism evidence="10 11">
    <name type="scientific">Streptococcus acidominimus</name>
    <dbReference type="NCBI Taxonomy" id="1326"/>
    <lineage>
        <taxon>Bacteria</taxon>
        <taxon>Bacillati</taxon>
        <taxon>Bacillota</taxon>
        <taxon>Bacilli</taxon>
        <taxon>Lactobacillales</taxon>
        <taxon>Streptococcaceae</taxon>
        <taxon>Streptococcus</taxon>
    </lineage>
</organism>